<evidence type="ECO:0000256" key="1">
    <source>
        <dbReference type="ARBA" id="ARBA00004651"/>
    </source>
</evidence>
<comment type="similarity">
    <text evidence="6">Belongs to the ABC-4 integral membrane protein family.</text>
</comment>
<dbReference type="STRING" id="1304284.L21TH_0518"/>
<dbReference type="GO" id="GO:0051301">
    <property type="term" value="P:cell division"/>
    <property type="evidence" value="ECO:0007669"/>
    <property type="project" value="UniProtKB-KW"/>
</dbReference>
<comment type="caution">
    <text evidence="10">The sequence shown here is derived from an EMBL/GenBank/DDBJ whole genome shotgun (WGS) entry which is preliminary data.</text>
</comment>
<evidence type="ECO:0000256" key="4">
    <source>
        <dbReference type="ARBA" id="ARBA00022989"/>
    </source>
</evidence>
<keyword evidence="4 7" id="KW-1133">Transmembrane helix</keyword>
<dbReference type="Pfam" id="PF02687">
    <property type="entry name" value="FtsX"/>
    <property type="match status" value="1"/>
</dbReference>
<dbReference type="InterPro" id="IPR050250">
    <property type="entry name" value="Macrolide_Exporter_MacB"/>
</dbReference>
<keyword evidence="10" id="KW-0132">Cell division</keyword>
<evidence type="ECO:0000256" key="2">
    <source>
        <dbReference type="ARBA" id="ARBA00022475"/>
    </source>
</evidence>
<dbReference type="GO" id="GO:0022857">
    <property type="term" value="F:transmembrane transporter activity"/>
    <property type="evidence" value="ECO:0007669"/>
    <property type="project" value="TreeGrafter"/>
</dbReference>
<dbReference type="PATRIC" id="fig|1304284.3.peg.507"/>
<dbReference type="InterPro" id="IPR003838">
    <property type="entry name" value="ABC3_permease_C"/>
</dbReference>
<evidence type="ECO:0000256" key="7">
    <source>
        <dbReference type="SAM" id="Phobius"/>
    </source>
</evidence>
<comment type="subcellular location">
    <subcellularLocation>
        <location evidence="1">Cell membrane</location>
        <topology evidence="1">Multi-pass membrane protein</topology>
    </subcellularLocation>
</comment>
<sequence>MNILESFRIAISSLLANKMRSFLTMLGIIIGIASVITIVSLGQGSQATIGNEFEKIGTNRVIFGMNWGENPRYQDRFDEYDLATIKRIFKDDIKAISPIMSTNGEALSGREKGSIYIIGVNEDYSKIQNFDMVKGRFLLESDVKGERNVCVIDKKLAMDLFKRTDVLGEKIMVDTGFSKIALLVCGVYETPPSTFDKLNQQLAGDIPTQLYAPVTLMKKLRMGSRYYSFEISVLDNKNVNKLTDNIIKVIEKRHRNEGKNYYRVQTAQQVMDIFNNILGVLSGVIGAIAAISLLVGGIGVMNIMLVSVTERTREIGIRKAIGATRKDILIQFLIESMLITGIGGIIGTAFGLGIQALIAMSLGIPPSISIITILIAVIFSTIVGVISGLYPANKAAKLDPILALRYE</sequence>
<dbReference type="Proteomes" id="UP000013378">
    <property type="component" value="Unassembled WGS sequence"/>
</dbReference>
<feature type="domain" description="MacB-like periplasmic core" evidence="9">
    <location>
        <begin position="21"/>
        <end position="246"/>
    </location>
</feature>
<keyword evidence="3 7" id="KW-0812">Transmembrane</keyword>
<keyword evidence="11" id="KW-1185">Reference proteome</keyword>
<gene>
    <name evidence="10" type="ORF">L21TH_0518</name>
</gene>
<feature type="transmembrane region" description="Helical" evidence="7">
    <location>
        <begin position="329"/>
        <end position="362"/>
    </location>
</feature>
<dbReference type="EMBL" id="ARZA01000060">
    <property type="protein sequence ID" value="EOD01409.1"/>
    <property type="molecule type" value="Genomic_DNA"/>
</dbReference>
<reference evidence="10 11" key="1">
    <citation type="journal article" date="2015" name="Geomicrobiol. J.">
        <title>Caldisalinibacter kiritimatiensis gen. nov., sp. nov., a moderately thermohalophilic thiosulfate-reducing bacterium from a hypersaline microbial mat.</title>
        <authorList>
            <person name="Ben Hania W."/>
            <person name="Joseph M."/>
            <person name="Fiebig A."/>
            <person name="Bunk B."/>
            <person name="Klenk H.-P."/>
            <person name="Fardeau M.-L."/>
            <person name="Spring S."/>
        </authorList>
    </citation>
    <scope>NUCLEOTIDE SEQUENCE [LARGE SCALE GENOMIC DNA]</scope>
    <source>
        <strain evidence="10 11">L21-TH-D2</strain>
    </source>
</reference>
<dbReference type="AlphaFoldDB" id="R1CXS8"/>
<name>R1CXS8_9FIRM</name>
<feature type="domain" description="ABC3 transporter permease C-terminal" evidence="8">
    <location>
        <begin position="287"/>
        <end position="400"/>
    </location>
</feature>
<evidence type="ECO:0000256" key="6">
    <source>
        <dbReference type="ARBA" id="ARBA00038076"/>
    </source>
</evidence>
<dbReference type="RefSeq" id="WP_006308300.1">
    <property type="nucleotide sequence ID" value="NZ_ARZA01000060.1"/>
</dbReference>
<evidence type="ECO:0000259" key="9">
    <source>
        <dbReference type="Pfam" id="PF12704"/>
    </source>
</evidence>
<evidence type="ECO:0000259" key="8">
    <source>
        <dbReference type="Pfam" id="PF02687"/>
    </source>
</evidence>
<feature type="transmembrane region" description="Helical" evidence="7">
    <location>
        <begin position="368"/>
        <end position="390"/>
    </location>
</feature>
<feature type="transmembrane region" description="Helical" evidence="7">
    <location>
        <begin position="21"/>
        <end position="42"/>
    </location>
</feature>
<dbReference type="OrthoDB" id="9770036at2"/>
<evidence type="ECO:0000313" key="10">
    <source>
        <dbReference type="EMBL" id="EOD01409.1"/>
    </source>
</evidence>
<dbReference type="eggNOG" id="COG0577">
    <property type="taxonomic scope" value="Bacteria"/>
</dbReference>
<feature type="transmembrane region" description="Helical" evidence="7">
    <location>
        <begin position="277"/>
        <end position="308"/>
    </location>
</feature>
<evidence type="ECO:0000313" key="11">
    <source>
        <dbReference type="Proteomes" id="UP000013378"/>
    </source>
</evidence>
<keyword evidence="2" id="KW-1003">Cell membrane</keyword>
<dbReference type="GO" id="GO:0005886">
    <property type="term" value="C:plasma membrane"/>
    <property type="evidence" value="ECO:0007669"/>
    <property type="project" value="UniProtKB-SubCell"/>
</dbReference>
<dbReference type="InterPro" id="IPR025857">
    <property type="entry name" value="MacB_PCD"/>
</dbReference>
<keyword evidence="10" id="KW-0131">Cell cycle</keyword>
<dbReference type="PANTHER" id="PTHR30572">
    <property type="entry name" value="MEMBRANE COMPONENT OF TRANSPORTER-RELATED"/>
    <property type="match status" value="1"/>
</dbReference>
<keyword evidence="5 7" id="KW-0472">Membrane</keyword>
<organism evidence="10 11">
    <name type="scientific">Caldisalinibacter kiritimatiensis</name>
    <dbReference type="NCBI Taxonomy" id="1304284"/>
    <lineage>
        <taxon>Bacteria</taxon>
        <taxon>Bacillati</taxon>
        <taxon>Bacillota</taxon>
        <taxon>Tissierellia</taxon>
        <taxon>Tissierellales</taxon>
        <taxon>Thermohalobacteraceae</taxon>
        <taxon>Caldisalinibacter</taxon>
    </lineage>
</organism>
<accession>R1CXS8</accession>
<dbReference type="Pfam" id="PF12704">
    <property type="entry name" value="MacB_PCD"/>
    <property type="match status" value="1"/>
</dbReference>
<proteinExistence type="inferred from homology"/>
<dbReference type="PANTHER" id="PTHR30572:SF4">
    <property type="entry name" value="ABC TRANSPORTER PERMEASE YTRF"/>
    <property type="match status" value="1"/>
</dbReference>
<evidence type="ECO:0000256" key="3">
    <source>
        <dbReference type="ARBA" id="ARBA00022692"/>
    </source>
</evidence>
<protein>
    <submittedName>
        <fullName evidence="10">Cell division protein FtsX</fullName>
    </submittedName>
</protein>
<evidence type="ECO:0000256" key="5">
    <source>
        <dbReference type="ARBA" id="ARBA00023136"/>
    </source>
</evidence>